<name>A0A7S4JMH4_9STRA</name>
<accession>A0A7S4JMH4</accession>
<organism evidence="1">
    <name type="scientific">Odontella aurita</name>
    <dbReference type="NCBI Taxonomy" id="265563"/>
    <lineage>
        <taxon>Eukaryota</taxon>
        <taxon>Sar</taxon>
        <taxon>Stramenopiles</taxon>
        <taxon>Ochrophyta</taxon>
        <taxon>Bacillariophyta</taxon>
        <taxon>Mediophyceae</taxon>
        <taxon>Biddulphiophycidae</taxon>
        <taxon>Eupodiscales</taxon>
        <taxon>Odontellaceae</taxon>
        <taxon>Odontella</taxon>
    </lineage>
</organism>
<protein>
    <recommendedName>
        <fullName evidence="2">Chlorophyllase</fullName>
    </recommendedName>
</protein>
<evidence type="ECO:0000313" key="1">
    <source>
        <dbReference type="EMBL" id="CAE2267593.1"/>
    </source>
</evidence>
<reference evidence="1" key="1">
    <citation type="submission" date="2021-01" db="EMBL/GenBank/DDBJ databases">
        <authorList>
            <person name="Corre E."/>
            <person name="Pelletier E."/>
            <person name="Niang G."/>
            <person name="Scheremetjew M."/>
            <person name="Finn R."/>
            <person name="Kale V."/>
            <person name="Holt S."/>
            <person name="Cochrane G."/>
            <person name="Meng A."/>
            <person name="Brown T."/>
            <person name="Cohen L."/>
        </authorList>
    </citation>
    <scope>NUCLEOTIDE SEQUENCE</scope>
    <source>
        <strain evidence="1">Isolate 1302-5</strain>
    </source>
</reference>
<dbReference type="AlphaFoldDB" id="A0A7S4JMH4"/>
<gene>
    <name evidence="1" type="ORF">OAUR00152_LOCUS29876</name>
</gene>
<dbReference type="InterPro" id="IPR029058">
    <property type="entry name" value="AB_hydrolase_fold"/>
</dbReference>
<dbReference type="SUPFAM" id="SSF53474">
    <property type="entry name" value="alpha/beta-Hydrolases"/>
    <property type="match status" value="1"/>
</dbReference>
<proteinExistence type="predicted"/>
<evidence type="ECO:0008006" key="2">
    <source>
        <dbReference type="Google" id="ProtNLM"/>
    </source>
</evidence>
<dbReference type="EMBL" id="HBKQ01043343">
    <property type="protein sequence ID" value="CAE2267593.1"/>
    <property type="molecule type" value="Transcribed_RNA"/>
</dbReference>
<sequence>MTEENATIGGVKVTISRPDNPTGVTFLLPGSMIPLSEYKTTKNVLLGKNQWVLSFYINVMWPPCNNHLAQVNKVRRVFEAFREIHPQLPNCYNVVGHSVGAKVALLLRALPDNSEVLTCIALDPVDQNPAEFTNTDGAGNLSIPCADPCAVTMTLTNGGKGISMAHNAWAIHGRNPKTFLVRHEDAGHLAYTDNGGGTIARMAIPDIGSKEGNEAARNGAHQLIRKLIS</sequence>